<evidence type="ECO:0000256" key="1">
    <source>
        <dbReference type="ARBA" id="ARBA00022603"/>
    </source>
</evidence>
<organism evidence="4 5">
    <name type="scientific">Nematocida displodere</name>
    <dbReference type="NCBI Taxonomy" id="1805483"/>
    <lineage>
        <taxon>Eukaryota</taxon>
        <taxon>Fungi</taxon>
        <taxon>Fungi incertae sedis</taxon>
        <taxon>Microsporidia</taxon>
        <taxon>Nematocida</taxon>
    </lineage>
</organism>
<dbReference type="STRING" id="1805483.A0A177EBG4"/>
<sequence>MHVFEQKHVHAFYEDSSKEFSATRFKTWPKVEYFYQKYVKDTDVVVDAGSGNGRNTFFPERTLSLDYSHGLLSIARERQSGAFYGRVDLADAFPVRASSCDVAISIAVIHHLSTEERRLAAVRHMVEVVKPGGYLLVYVWSDTPEGAPAKFVSLQAIEDTSITETMPKVVANDVFVGWKKQNMLNRYYHLFQEGELENLVSTCNVDIMEQGKDHGNYFIVCQKQY</sequence>
<dbReference type="InterPro" id="IPR029063">
    <property type="entry name" value="SAM-dependent_MTases_sf"/>
</dbReference>
<dbReference type="Pfam" id="PF08241">
    <property type="entry name" value="Methyltransf_11"/>
    <property type="match status" value="1"/>
</dbReference>
<name>A0A177EBG4_9MICR</name>
<keyword evidence="5" id="KW-1185">Reference proteome</keyword>
<dbReference type="PANTHER" id="PTHR13069">
    <property type="entry name" value="ALKYLATED DNA REPAIR PROTEIN ALKB HOMOLOG 8"/>
    <property type="match status" value="1"/>
</dbReference>
<accession>A0A177EBG4</accession>
<protein>
    <submittedName>
        <fullName evidence="4">Alkylated DNA repair protein alkB-like 8</fullName>
    </submittedName>
</protein>
<dbReference type="GO" id="GO:0005634">
    <property type="term" value="C:nucleus"/>
    <property type="evidence" value="ECO:0007669"/>
    <property type="project" value="EnsemblFungi"/>
</dbReference>
<dbReference type="SUPFAM" id="SSF53335">
    <property type="entry name" value="S-adenosyl-L-methionine-dependent methyltransferases"/>
    <property type="match status" value="1"/>
</dbReference>
<comment type="caution">
    <text evidence="4">The sequence shown here is derived from an EMBL/GenBank/DDBJ whole genome shotgun (WGS) entry which is preliminary data.</text>
</comment>
<dbReference type="Gene3D" id="3.40.50.150">
    <property type="entry name" value="Vaccinia Virus protein VP39"/>
    <property type="match status" value="1"/>
</dbReference>
<evidence type="ECO:0000313" key="4">
    <source>
        <dbReference type="EMBL" id="OAG28841.1"/>
    </source>
</evidence>
<dbReference type="PANTHER" id="PTHR13069:SF21">
    <property type="entry name" value="ALKYLATED DNA REPAIR PROTEIN ALKB HOMOLOG 8"/>
    <property type="match status" value="1"/>
</dbReference>
<keyword evidence="1" id="KW-0489">Methyltransferase</keyword>
<dbReference type="GO" id="GO:0030488">
    <property type="term" value="P:tRNA methylation"/>
    <property type="evidence" value="ECO:0007669"/>
    <property type="project" value="EnsemblFungi"/>
</dbReference>
<dbReference type="GeneID" id="93647330"/>
<dbReference type="InterPro" id="IPR013216">
    <property type="entry name" value="Methyltransf_11"/>
</dbReference>
<dbReference type="Proteomes" id="UP000185944">
    <property type="component" value="Unassembled WGS sequence"/>
</dbReference>
<gene>
    <name evidence="4" type="ORF">NEDG_00980</name>
</gene>
<dbReference type="GO" id="GO:0005737">
    <property type="term" value="C:cytoplasm"/>
    <property type="evidence" value="ECO:0007669"/>
    <property type="project" value="EnsemblFungi"/>
</dbReference>
<dbReference type="RefSeq" id="XP_067543586.1">
    <property type="nucleotide sequence ID" value="XM_067688398.1"/>
</dbReference>
<proteinExistence type="predicted"/>
<dbReference type="VEuPathDB" id="MicrosporidiaDB:NEDG_00980"/>
<dbReference type="EMBL" id="LTDL01000042">
    <property type="protein sequence ID" value="OAG28841.1"/>
    <property type="molecule type" value="Genomic_DNA"/>
</dbReference>
<evidence type="ECO:0000259" key="3">
    <source>
        <dbReference type="Pfam" id="PF08241"/>
    </source>
</evidence>
<dbReference type="GO" id="GO:0016300">
    <property type="term" value="F:tRNA (uridine) methyltransferase activity"/>
    <property type="evidence" value="ECO:0007669"/>
    <property type="project" value="EnsemblFungi"/>
</dbReference>
<dbReference type="CDD" id="cd02440">
    <property type="entry name" value="AdoMet_MTases"/>
    <property type="match status" value="1"/>
</dbReference>
<evidence type="ECO:0000313" key="5">
    <source>
        <dbReference type="Proteomes" id="UP000185944"/>
    </source>
</evidence>
<dbReference type="GO" id="GO:0043527">
    <property type="term" value="C:tRNA methyltransferase complex"/>
    <property type="evidence" value="ECO:0007669"/>
    <property type="project" value="EnsemblFungi"/>
</dbReference>
<evidence type="ECO:0000256" key="2">
    <source>
        <dbReference type="ARBA" id="ARBA00022679"/>
    </source>
</evidence>
<reference evidence="4 5" key="1">
    <citation type="submission" date="2016-02" db="EMBL/GenBank/DDBJ databases">
        <title>Discovery of a natural microsporidian pathogen with a broad tissue tropism in Caenorhabditis elegans.</title>
        <authorList>
            <person name="Luallen R.J."/>
            <person name="Reinke A.W."/>
            <person name="Tong L."/>
            <person name="Botts M.R."/>
            <person name="Felix M.-A."/>
            <person name="Troemel E.R."/>
        </authorList>
    </citation>
    <scope>NUCLEOTIDE SEQUENCE [LARGE SCALE GENOMIC DNA]</scope>
    <source>
        <strain evidence="4 5">JUm2807</strain>
    </source>
</reference>
<dbReference type="InterPro" id="IPR051422">
    <property type="entry name" value="AlkB_tRNA_MeTrf/Diox"/>
</dbReference>
<keyword evidence="2" id="KW-0808">Transferase</keyword>
<feature type="domain" description="Methyltransferase type 11" evidence="3">
    <location>
        <begin position="46"/>
        <end position="137"/>
    </location>
</feature>
<dbReference type="GO" id="GO:0002098">
    <property type="term" value="P:tRNA wobble uridine modification"/>
    <property type="evidence" value="ECO:0007669"/>
    <property type="project" value="EnsemblFungi"/>
</dbReference>
<dbReference type="OrthoDB" id="271595at2759"/>
<dbReference type="AlphaFoldDB" id="A0A177EBG4"/>
<dbReference type="GO" id="GO:0006448">
    <property type="term" value="P:regulation of translational elongation"/>
    <property type="evidence" value="ECO:0007669"/>
    <property type="project" value="EnsemblFungi"/>
</dbReference>
<dbReference type="GO" id="GO:0008757">
    <property type="term" value="F:S-adenosylmethionine-dependent methyltransferase activity"/>
    <property type="evidence" value="ECO:0007669"/>
    <property type="project" value="InterPro"/>
</dbReference>